<dbReference type="GO" id="GO:0005198">
    <property type="term" value="F:structural molecule activity"/>
    <property type="evidence" value="ECO:0007669"/>
    <property type="project" value="InterPro"/>
</dbReference>
<keyword evidence="4" id="KW-0732">Signal</keyword>
<dbReference type="Proteomes" id="UP000509761">
    <property type="component" value="Chromosome"/>
</dbReference>
<evidence type="ECO:0000256" key="4">
    <source>
        <dbReference type="ARBA" id="ARBA00022729"/>
    </source>
</evidence>
<sequence>MAELPMTERRMPGPSMAGFLMPGYPMTELQWAIAMRLSNLWINSCRVINAWAIQLGALVLIGLLSLPAQAESVRELASFAGVRDNQLVGYGLVVGLDSTGDQTTQAPFTSQSLTNMLSQLGVTVPAGTNLQLRNVAAVMVTADLPPFSRPGQRLDIVVSSIANARSLRGGTLLMTPLKGADGDTYAIAQGNMLVGGAGAQAGGSSVQINQQASGRIPNGALVEREVPLNLGGNGGMLELQLNDSDFGTVQRMVTAINNEFGQSVAYARNGRVIALDGPTDDNARVNFMARIENVQVTPTEAPALVVLNSRTGSVVMNSAVTLREAAVAHGSLSIMIDTQFGVSQPNPFGEGETVVVPDADIDIEQQEAYLQIVEGAQLNEVVNALNALGATPQDLMSILEALKASGSLRAELEVI</sequence>
<comment type="subcellular location">
    <subcellularLocation>
        <location evidence="2 6">Bacterial flagellum basal body</location>
    </subcellularLocation>
</comment>
<keyword evidence="7" id="KW-0966">Cell projection</keyword>
<dbReference type="PANTHER" id="PTHR30381:SF0">
    <property type="entry name" value="FLAGELLAR P-RING PROTEIN"/>
    <property type="match status" value="1"/>
</dbReference>
<dbReference type="GO" id="GO:0030288">
    <property type="term" value="C:outer membrane-bounded periplasmic space"/>
    <property type="evidence" value="ECO:0007669"/>
    <property type="project" value="InterPro"/>
</dbReference>
<reference evidence="7 8" key="1">
    <citation type="submission" date="2019-12" db="EMBL/GenBank/DDBJ databases">
        <title>Genome sequencing and assembly of endphytes of Porphyra tenera.</title>
        <authorList>
            <person name="Park J.M."/>
            <person name="Shin R."/>
            <person name="Jo S.H."/>
        </authorList>
    </citation>
    <scope>NUCLEOTIDE SEQUENCE [LARGE SCALE GENOMIC DNA]</scope>
    <source>
        <strain evidence="7 8">GPM3</strain>
    </source>
</reference>
<gene>
    <name evidence="6" type="primary">flgI</name>
    <name evidence="7" type="ORF">FX987_04152</name>
</gene>
<dbReference type="EMBL" id="CP054580">
    <property type="protein sequence ID" value="QKS26347.1"/>
    <property type="molecule type" value="Genomic_DNA"/>
</dbReference>
<keyword evidence="8" id="KW-1185">Reference proteome</keyword>
<comment type="function">
    <text evidence="1 6">Assembles around the rod to form the L-ring and probably protects the motor/basal body from shearing forces during rotation.</text>
</comment>
<proteinExistence type="inferred from homology"/>
<dbReference type="NCBIfam" id="NF003676">
    <property type="entry name" value="PRK05303.1"/>
    <property type="match status" value="1"/>
</dbReference>
<organism evidence="7 8">
    <name type="scientific">Vreelandella titanicae</name>
    <dbReference type="NCBI Taxonomy" id="664683"/>
    <lineage>
        <taxon>Bacteria</taxon>
        <taxon>Pseudomonadati</taxon>
        <taxon>Pseudomonadota</taxon>
        <taxon>Gammaproteobacteria</taxon>
        <taxon>Oceanospirillales</taxon>
        <taxon>Halomonadaceae</taxon>
        <taxon>Vreelandella</taxon>
    </lineage>
</organism>
<evidence type="ECO:0000256" key="1">
    <source>
        <dbReference type="ARBA" id="ARBA00002591"/>
    </source>
</evidence>
<keyword evidence="7" id="KW-0282">Flagellum</keyword>
<evidence type="ECO:0000256" key="6">
    <source>
        <dbReference type="HAMAP-Rule" id="MF_00416"/>
    </source>
</evidence>
<dbReference type="GO" id="GO:0071973">
    <property type="term" value="P:bacterial-type flagellum-dependent cell motility"/>
    <property type="evidence" value="ECO:0007669"/>
    <property type="project" value="InterPro"/>
</dbReference>
<dbReference type="PANTHER" id="PTHR30381">
    <property type="entry name" value="FLAGELLAR P-RING PERIPLASMIC PROTEIN FLGI"/>
    <property type="match status" value="1"/>
</dbReference>
<name>A0AAP9NSJ0_9GAMM</name>
<dbReference type="InterPro" id="IPR001782">
    <property type="entry name" value="Flag_FlgI"/>
</dbReference>
<protein>
    <recommendedName>
        <fullName evidence="6">Flagellar P-ring protein</fullName>
    </recommendedName>
    <alternativeName>
        <fullName evidence="6">Basal body P-ring protein</fullName>
    </alternativeName>
</protein>
<dbReference type="GO" id="GO:0009428">
    <property type="term" value="C:bacterial-type flagellum basal body, distal rod, P ring"/>
    <property type="evidence" value="ECO:0007669"/>
    <property type="project" value="InterPro"/>
</dbReference>
<dbReference type="HAMAP" id="MF_00416">
    <property type="entry name" value="FlgI"/>
    <property type="match status" value="1"/>
</dbReference>
<evidence type="ECO:0000256" key="3">
    <source>
        <dbReference type="ARBA" id="ARBA00008994"/>
    </source>
</evidence>
<keyword evidence="7" id="KW-0969">Cilium</keyword>
<accession>A0AAP9NSJ0</accession>
<dbReference type="Pfam" id="PF02119">
    <property type="entry name" value="FlgI"/>
    <property type="match status" value="1"/>
</dbReference>
<comment type="similarity">
    <text evidence="3 6">Belongs to the FlgI family.</text>
</comment>
<evidence type="ECO:0000313" key="8">
    <source>
        <dbReference type="Proteomes" id="UP000509761"/>
    </source>
</evidence>
<keyword evidence="5 6" id="KW-0975">Bacterial flagellum</keyword>
<evidence type="ECO:0000313" key="7">
    <source>
        <dbReference type="EMBL" id="QKS26347.1"/>
    </source>
</evidence>
<comment type="subunit">
    <text evidence="6">The basal body constitutes a major portion of the flagellar organelle and consists of four rings (L,P,S, and M) mounted on a central rod.</text>
</comment>
<evidence type="ECO:0000256" key="5">
    <source>
        <dbReference type="ARBA" id="ARBA00023143"/>
    </source>
</evidence>
<evidence type="ECO:0000256" key="2">
    <source>
        <dbReference type="ARBA" id="ARBA00004117"/>
    </source>
</evidence>
<dbReference type="PRINTS" id="PR01010">
    <property type="entry name" value="FLGPRINGFLGI"/>
</dbReference>
<dbReference type="AlphaFoldDB" id="A0AAP9NSJ0"/>